<sequence length="455" mass="50921">MRVSQTRNGEVHLEHKIEFLGNDGQIQKRELTLLEPKTIHLEPIENDKKFHRPKNELTLYACDGYLLLIRMVKFTLMCRNISAGTVHDETLFYDGDSISVNNVSKATTNLEKISKTKAVQNFCDPINATCCNEIVLTKNGNYKMIDLVTLRCKESNKEPDKKLIPTSNKYDNMKGMKSTDAKIYDLNQLVGYGKGLLTIETILDYYQPLRALSEQPKITATQQVKVNTAKRNNNSPPKSGLSDTSAGGGSESETGRPFTKSKSNKLALTIFVHESSPSTAIRKASSLSTAILPTKDLSHEHGYPDDICCPKSASIWRKPSGILFQPKQPEITQVKKPKPEIRKPASLNSSRRIFYATDDSSQLDFRAKMISSNVQVVGNAESESDTNKITIFLSDKHGLNDLYILNAYSVSCQMLTVAIMADVGIKLINEDGTKRRMKCIKNQKICIDDQILYED</sequence>
<accession>A0A0R3S2Q0</accession>
<evidence type="ECO:0000256" key="1">
    <source>
        <dbReference type="SAM" id="MobiDB-lite"/>
    </source>
</evidence>
<evidence type="ECO:0000313" key="3">
    <source>
        <dbReference type="WBParaSite" id="EEL_0000900101-mRNA-1"/>
    </source>
</evidence>
<proteinExistence type="predicted"/>
<feature type="compositionally biased region" description="Polar residues" evidence="1">
    <location>
        <begin position="227"/>
        <end position="237"/>
    </location>
</feature>
<dbReference type="Proteomes" id="UP000050640">
    <property type="component" value="Unplaced"/>
</dbReference>
<dbReference type="WBParaSite" id="EEL_0000900101-mRNA-1">
    <property type="protein sequence ID" value="EEL_0000900101-mRNA-1"/>
    <property type="gene ID" value="EEL_0000900101"/>
</dbReference>
<organism evidence="2 3">
    <name type="scientific">Elaeophora elaphi</name>
    <dbReference type="NCBI Taxonomy" id="1147741"/>
    <lineage>
        <taxon>Eukaryota</taxon>
        <taxon>Metazoa</taxon>
        <taxon>Ecdysozoa</taxon>
        <taxon>Nematoda</taxon>
        <taxon>Chromadorea</taxon>
        <taxon>Rhabditida</taxon>
        <taxon>Spirurina</taxon>
        <taxon>Spiruromorpha</taxon>
        <taxon>Filarioidea</taxon>
        <taxon>Onchocercidae</taxon>
        <taxon>Elaeophora</taxon>
    </lineage>
</organism>
<feature type="region of interest" description="Disordered" evidence="1">
    <location>
        <begin position="227"/>
        <end position="260"/>
    </location>
</feature>
<evidence type="ECO:0000313" key="2">
    <source>
        <dbReference type="Proteomes" id="UP000050640"/>
    </source>
</evidence>
<reference evidence="3" key="1">
    <citation type="submission" date="2017-02" db="UniProtKB">
        <authorList>
            <consortium name="WormBaseParasite"/>
        </authorList>
    </citation>
    <scope>IDENTIFICATION</scope>
</reference>
<name>A0A0R3S2Q0_9BILA</name>
<dbReference type="AlphaFoldDB" id="A0A0R3S2Q0"/>
<protein>
    <submittedName>
        <fullName evidence="3">FHA domain-containing protein</fullName>
    </submittedName>
</protein>
<keyword evidence="2" id="KW-1185">Reference proteome</keyword>